<name>A0A2A5AG87_9GAMM</name>
<evidence type="ECO:0000313" key="1">
    <source>
        <dbReference type="EMBL" id="PCJ18293.1"/>
    </source>
</evidence>
<dbReference type="EMBL" id="NVVJ01000101">
    <property type="protein sequence ID" value="PCJ18293.1"/>
    <property type="molecule type" value="Genomic_DNA"/>
</dbReference>
<reference evidence="2" key="1">
    <citation type="submission" date="2017-08" db="EMBL/GenBank/DDBJ databases">
        <title>A dynamic microbial community with high functional redundancy inhabits the cold, oxic subseafloor aquifer.</title>
        <authorList>
            <person name="Tully B.J."/>
            <person name="Wheat C.G."/>
            <person name="Glazer B.T."/>
            <person name="Huber J.A."/>
        </authorList>
    </citation>
    <scope>NUCLEOTIDE SEQUENCE [LARGE SCALE GENOMIC DNA]</scope>
</reference>
<sequence>MIPSGPQFAARVALYVATNITGIAPLPRNVRDTGRVRGLAALMLNDGGMTWLDIAIHLYGRRVHTTPHKGADQWRGTVQAEAAIAEFRKLWEVQT</sequence>
<dbReference type="AlphaFoldDB" id="A0A2A5AG87"/>
<dbReference type="Proteomes" id="UP000218327">
    <property type="component" value="Unassembled WGS sequence"/>
</dbReference>
<protein>
    <submittedName>
        <fullName evidence="1">Uncharacterized protein</fullName>
    </submittedName>
</protein>
<organism evidence="1 2">
    <name type="scientific">SAR86 cluster bacterium</name>
    <dbReference type="NCBI Taxonomy" id="2030880"/>
    <lineage>
        <taxon>Bacteria</taxon>
        <taxon>Pseudomonadati</taxon>
        <taxon>Pseudomonadota</taxon>
        <taxon>Gammaproteobacteria</taxon>
        <taxon>SAR86 cluster</taxon>
    </lineage>
</organism>
<proteinExistence type="predicted"/>
<evidence type="ECO:0000313" key="2">
    <source>
        <dbReference type="Proteomes" id="UP000218327"/>
    </source>
</evidence>
<accession>A0A2A5AG87</accession>
<comment type="caution">
    <text evidence="1">The sequence shown here is derived from an EMBL/GenBank/DDBJ whole genome shotgun (WGS) entry which is preliminary data.</text>
</comment>
<gene>
    <name evidence="1" type="ORF">COA96_16880</name>
</gene>